<dbReference type="PIRSF" id="PIRSF016578">
    <property type="entry name" value="HsaA"/>
    <property type="match status" value="1"/>
</dbReference>
<sequence length="395" mass="41962">MTASTGRRVLAVPDLSPEALTALTTELAATAAEYDRSGAIPEAGLVAAHRGGYLTATVADRYGGPRLQHRDVVRILAALGEGDPSVALIAANTLACHQSQAERPGWPEDIYAEVVARSAVRPTPLNVIRAEPELGAPARGGLPATTARRTERGWILDGSKSFATGGSALAYHLVWARTDENPTRVGHFIVDADSEGVSWHDSWDHLGLRASNTHDVTYTNVVVPHGYFLEIPFQDGVYRDPAATSGPASFGHVAIYLGVARAARRAFADFARTRVPTALDRPIADTERIQTVAGEIDAQITQAEALLFGTLRRVDAGEAIAAHTLALTKTLIARSVIAAVQTAVAALGNAALTRHNPLERHLRDVLCVRVHPPQEDTALLAAGRAVLRPQSPFAG</sequence>
<feature type="domain" description="Acyl-CoA dehydrogenase/oxidase N-terminal" evidence="4">
    <location>
        <begin position="23"/>
        <end position="96"/>
    </location>
</feature>
<dbReference type="EMBL" id="BAABJM010000002">
    <property type="protein sequence ID" value="GAA5052108.1"/>
    <property type="molecule type" value="Genomic_DNA"/>
</dbReference>
<dbReference type="Pfam" id="PF02770">
    <property type="entry name" value="Acyl-CoA_dh_M"/>
    <property type="match status" value="1"/>
</dbReference>
<evidence type="ECO:0000259" key="3">
    <source>
        <dbReference type="Pfam" id="PF02770"/>
    </source>
</evidence>
<dbReference type="InterPro" id="IPR036250">
    <property type="entry name" value="AcylCo_DH-like_C"/>
</dbReference>
<feature type="domain" description="Acyl-CoA dehydrogenase C-terminal" evidence="5">
    <location>
        <begin position="251"/>
        <end position="371"/>
    </location>
</feature>
<dbReference type="CDD" id="cd00567">
    <property type="entry name" value="ACAD"/>
    <property type="match status" value="1"/>
</dbReference>
<dbReference type="RefSeq" id="WP_345495386.1">
    <property type="nucleotide sequence ID" value="NZ_BAABJM010000002.1"/>
</dbReference>
<accession>A0ABP9K9B1</accession>
<reference evidence="7" key="1">
    <citation type="journal article" date="2019" name="Int. J. Syst. Evol. Microbiol.">
        <title>The Global Catalogue of Microorganisms (GCM) 10K type strain sequencing project: providing services to taxonomists for standard genome sequencing and annotation.</title>
        <authorList>
            <consortium name="The Broad Institute Genomics Platform"/>
            <consortium name="The Broad Institute Genome Sequencing Center for Infectious Disease"/>
            <person name="Wu L."/>
            <person name="Ma J."/>
        </authorList>
    </citation>
    <scope>NUCLEOTIDE SEQUENCE [LARGE SCALE GENOMIC DNA]</scope>
    <source>
        <strain evidence="7">JCM 18298</strain>
    </source>
</reference>
<dbReference type="InterPro" id="IPR013107">
    <property type="entry name" value="Acyl-CoA_DH_C"/>
</dbReference>
<dbReference type="Gene3D" id="1.20.140.10">
    <property type="entry name" value="Butyryl-CoA Dehydrogenase, subunit A, domain 3"/>
    <property type="match status" value="1"/>
</dbReference>
<evidence type="ECO:0000313" key="7">
    <source>
        <dbReference type="Proteomes" id="UP001500603"/>
    </source>
</evidence>
<dbReference type="InterPro" id="IPR052547">
    <property type="entry name" value="Mito_Isobutyryl-CoADH"/>
</dbReference>
<dbReference type="Gene3D" id="1.10.540.10">
    <property type="entry name" value="Acyl-CoA dehydrogenase/oxidase, N-terminal domain"/>
    <property type="match status" value="1"/>
</dbReference>
<protein>
    <submittedName>
        <fullName evidence="6">Acyl-CoA dehydrogenase family protein</fullName>
    </submittedName>
</protein>
<dbReference type="InterPro" id="IPR037069">
    <property type="entry name" value="AcylCoA_DH/ox_N_sf"/>
</dbReference>
<evidence type="ECO:0000259" key="4">
    <source>
        <dbReference type="Pfam" id="PF02771"/>
    </source>
</evidence>
<feature type="domain" description="Acyl-CoA oxidase/dehydrogenase middle" evidence="3">
    <location>
        <begin position="130"/>
        <end position="221"/>
    </location>
</feature>
<dbReference type="InterPro" id="IPR006091">
    <property type="entry name" value="Acyl-CoA_Oxase/DH_mid-dom"/>
</dbReference>
<evidence type="ECO:0000313" key="6">
    <source>
        <dbReference type="EMBL" id="GAA5052108.1"/>
    </source>
</evidence>
<dbReference type="Pfam" id="PF02771">
    <property type="entry name" value="Acyl-CoA_dh_N"/>
    <property type="match status" value="1"/>
</dbReference>
<dbReference type="Gene3D" id="2.40.110.10">
    <property type="entry name" value="Butyryl-CoA Dehydrogenase, subunit A, domain 2"/>
    <property type="match status" value="1"/>
</dbReference>
<dbReference type="PANTHER" id="PTHR43831:SF1">
    <property type="entry name" value="ISOBUTYRYL-COA DEHYDROGENASE, MITOCHONDRIAL"/>
    <property type="match status" value="1"/>
</dbReference>
<dbReference type="SUPFAM" id="SSF56645">
    <property type="entry name" value="Acyl-CoA dehydrogenase NM domain-like"/>
    <property type="match status" value="1"/>
</dbReference>
<keyword evidence="2" id="KW-0560">Oxidoreductase</keyword>
<keyword evidence="7" id="KW-1185">Reference proteome</keyword>
<evidence type="ECO:0000256" key="2">
    <source>
        <dbReference type="ARBA" id="ARBA00023002"/>
    </source>
</evidence>
<gene>
    <name evidence="6" type="ORF">GCM10023318_24330</name>
</gene>
<evidence type="ECO:0000259" key="5">
    <source>
        <dbReference type="Pfam" id="PF08028"/>
    </source>
</evidence>
<name>A0ABP9K9B1_9NOCA</name>
<dbReference type="Pfam" id="PF08028">
    <property type="entry name" value="Acyl-CoA_dh_2"/>
    <property type="match status" value="1"/>
</dbReference>
<keyword evidence="1" id="KW-0285">Flavoprotein</keyword>
<proteinExistence type="predicted"/>
<dbReference type="Proteomes" id="UP001500603">
    <property type="component" value="Unassembled WGS sequence"/>
</dbReference>
<evidence type="ECO:0000256" key="1">
    <source>
        <dbReference type="ARBA" id="ARBA00022630"/>
    </source>
</evidence>
<dbReference type="InterPro" id="IPR046373">
    <property type="entry name" value="Acyl-CoA_Oxase/DH_mid-dom_sf"/>
</dbReference>
<dbReference type="InterPro" id="IPR009100">
    <property type="entry name" value="AcylCoA_DH/oxidase_NM_dom_sf"/>
</dbReference>
<dbReference type="PANTHER" id="PTHR43831">
    <property type="entry name" value="ISOBUTYRYL-COA DEHYDROGENASE"/>
    <property type="match status" value="1"/>
</dbReference>
<dbReference type="InterPro" id="IPR013786">
    <property type="entry name" value="AcylCoA_DH/ox_N"/>
</dbReference>
<comment type="caution">
    <text evidence="6">The sequence shown here is derived from an EMBL/GenBank/DDBJ whole genome shotgun (WGS) entry which is preliminary data.</text>
</comment>
<dbReference type="SUPFAM" id="SSF47203">
    <property type="entry name" value="Acyl-CoA dehydrogenase C-terminal domain-like"/>
    <property type="match status" value="1"/>
</dbReference>
<organism evidence="6 7">
    <name type="scientific">Nocardia callitridis</name>
    <dbReference type="NCBI Taxonomy" id="648753"/>
    <lineage>
        <taxon>Bacteria</taxon>
        <taxon>Bacillati</taxon>
        <taxon>Actinomycetota</taxon>
        <taxon>Actinomycetes</taxon>
        <taxon>Mycobacteriales</taxon>
        <taxon>Nocardiaceae</taxon>
        <taxon>Nocardia</taxon>
    </lineage>
</organism>